<dbReference type="InterPro" id="IPR004365">
    <property type="entry name" value="NA-bd_OB_tRNA"/>
</dbReference>
<dbReference type="GO" id="GO:0004816">
    <property type="term" value="F:asparagine-tRNA ligase activity"/>
    <property type="evidence" value="ECO:0007669"/>
    <property type="project" value="TreeGrafter"/>
</dbReference>
<evidence type="ECO:0000256" key="1">
    <source>
        <dbReference type="ARBA" id="ARBA00022598"/>
    </source>
</evidence>
<accession>A0AAW1LSY9</accession>
<organism evidence="7 8">
    <name type="scientific">Popillia japonica</name>
    <name type="common">Japanese beetle</name>
    <dbReference type="NCBI Taxonomy" id="7064"/>
    <lineage>
        <taxon>Eukaryota</taxon>
        <taxon>Metazoa</taxon>
        <taxon>Ecdysozoa</taxon>
        <taxon>Arthropoda</taxon>
        <taxon>Hexapoda</taxon>
        <taxon>Insecta</taxon>
        <taxon>Pterygota</taxon>
        <taxon>Neoptera</taxon>
        <taxon>Endopterygota</taxon>
        <taxon>Coleoptera</taxon>
        <taxon>Polyphaga</taxon>
        <taxon>Scarabaeiformia</taxon>
        <taxon>Scarabaeidae</taxon>
        <taxon>Rutelinae</taxon>
        <taxon>Popillia</taxon>
    </lineage>
</organism>
<keyword evidence="8" id="KW-1185">Reference proteome</keyword>
<dbReference type="PROSITE" id="PS50862">
    <property type="entry name" value="AA_TRNA_LIGASE_II"/>
    <property type="match status" value="1"/>
</dbReference>
<dbReference type="AlphaFoldDB" id="A0AAW1LSY9"/>
<comment type="caution">
    <text evidence="7">The sequence shown here is derived from an EMBL/GenBank/DDBJ whole genome shotgun (WGS) entry which is preliminary data.</text>
</comment>
<sequence>MMMMLMNKLLSSKICKYTDRSVFIVEHSTIASIFQKHFPGDIVEIKGWVKSKRKMKENVFIDVNDGSCSKKLQIVVPQQNKNTDITTGASIAATGKLNTTASGQIELQATKIDILGECSLNKGYPFAPRKIYPSEYIRQYLHLRPRTNKFASLLRIRDALNFEIHNFLHLNGFVNVHTPILTSSDCEGAGEVFVVTPNSKQLLKDMRKSHVSLEEAYFNKKAYLSVSGQLHLEAAAHGLCRVYTFGPTFRAENSKSKHHLSEFYMLEVEMAFTDSIEELISFIERLIRTISSEVLNKCSEDIANFQSTTLDVLEKNVDRFKSEYCAKEGLSKEHEMFLVKHCGGPVFVINWPKQIKPFYMKECVNDAIRVSALDLLGPNVGEIVGGSLRENDYQKLKGRIPEGNTELDWYLDLRKFGSVPTAGFGLGFERLIQSMLSINNIRDTIPFPRWAHNCSM</sequence>
<keyword evidence="2" id="KW-0547">Nucleotide-binding</keyword>
<dbReference type="EMBL" id="JASPKY010000088">
    <property type="protein sequence ID" value="KAK9738320.1"/>
    <property type="molecule type" value="Genomic_DNA"/>
</dbReference>
<keyword evidence="5 7" id="KW-0030">Aminoacyl-tRNA synthetase</keyword>
<evidence type="ECO:0000256" key="4">
    <source>
        <dbReference type="ARBA" id="ARBA00022917"/>
    </source>
</evidence>
<dbReference type="CDD" id="cd04318">
    <property type="entry name" value="EcAsnRS_like_N"/>
    <property type="match status" value="1"/>
</dbReference>
<dbReference type="GO" id="GO:0005524">
    <property type="term" value="F:ATP binding"/>
    <property type="evidence" value="ECO:0007669"/>
    <property type="project" value="UniProtKB-KW"/>
</dbReference>
<evidence type="ECO:0000313" key="8">
    <source>
        <dbReference type="Proteomes" id="UP001458880"/>
    </source>
</evidence>
<keyword evidence="1" id="KW-0436">Ligase</keyword>
<feature type="domain" description="Aminoacyl-transfer RNA synthetases class-II family profile" evidence="6">
    <location>
        <begin position="154"/>
        <end position="446"/>
    </location>
</feature>
<dbReference type="SUPFAM" id="SSF55681">
    <property type="entry name" value="Class II aaRS and biotin synthetases"/>
    <property type="match status" value="1"/>
</dbReference>
<reference evidence="7 8" key="1">
    <citation type="journal article" date="2024" name="BMC Genomics">
        <title>De novo assembly and annotation of Popillia japonica's genome with initial clues to its potential as an invasive pest.</title>
        <authorList>
            <person name="Cucini C."/>
            <person name="Boschi S."/>
            <person name="Funari R."/>
            <person name="Cardaioli E."/>
            <person name="Iannotti N."/>
            <person name="Marturano G."/>
            <person name="Paoli F."/>
            <person name="Bruttini M."/>
            <person name="Carapelli A."/>
            <person name="Frati F."/>
            <person name="Nardi F."/>
        </authorList>
    </citation>
    <scope>NUCLEOTIDE SEQUENCE [LARGE SCALE GENOMIC DNA]</scope>
    <source>
        <strain evidence="7">DMR45628</strain>
    </source>
</reference>
<keyword evidence="4" id="KW-0648">Protein biosynthesis</keyword>
<evidence type="ECO:0000313" key="7">
    <source>
        <dbReference type="EMBL" id="KAK9738320.1"/>
    </source>
</evidence>
<evidence type="ECO:0000256" key="2">
    <source>
        <dbReference type="ARBA" id="ARBA00022741"/>
    </source>
</evidence>
<dbReference type="PANTHER" id="PTHR22594:SF34">
    <property type="entry name" value="ASPARAGINE--TRNA LIGASE, MITOCHONDRIAL-RELATED"/>
    <property type="match status" value="1"/>
</dbReference>
<dbReference type="InterPro" id="IPR006195">
    <property type="entry name" value="aa-tRNA-synth_II"/>
</dbReference>
<dbReference type="Pfam" id="PF01336">
    <property type="entry name" value="tRNA_anti-codon"/>
    <property type="match status" value="1"/>
</dbReference>
<dbReference type="Proteomes" id="UP001458880">
    <property type="component" value="Unassembled WGS sequence"/>
</dbReference>
<evidence type="ECO:0000259" key="6">
    <source>
        <dbReference type="PROSITE" id="PS50862"/>
    </source>
</evidence>
<gene>
    <name evidence="7" type="ORF">QE152_g9934</name>
</gene>
<dbReference type="Gene3D" id="2.40.50.140">
    <property type="entry name" value="Nucleic acid-binding proteins"/>
    <property type="match status" value="1"/>
</dbReference>
<dbReference type="GO" id="GO:0006421">
    <property type="term" value="P:asparaginyl-tRNA aminoacylation"/>
    <property type="evidence" value="ECO:0007669"/>
    <property type="project" value="TreeGrafter"/>
</dbReference>
<protein>
    <submittedName>
        <fullName evidence="7">tRNA synthetases class II (D, K and N)</fullName>
    </submittedName>
</protein>
<dbReference type="Pfam" id="PF00152">
    <property type="entry name" value="tRNA-synt_2"/>
    <property type="match status" value="1"/>
</dbReference>
<dbReference type="PANTHER" id="PTHR22594">
    <property type="entry name" value="ASPARTYL/LYSYL-TRNA SYNTHETASE"/>
    <property type="match status" value="1"/>
</dbReference>
<dbReference type="InterPro" id="IPR045864">
    <property type="entry name" value="aa-tRNA-synth_II/BPL/LPL"/>
</dbReference>
<proteinExistence type="predicted"/>
<name>A0AAW1LSY9_POPJA</name>
<dbReference type="InterPro" id="IPR012340">
    <property type="entry name" value="NA-bd_OB-fold"/>
</dbReference>
<evidence type="ECO:0000256" key="3">
    <source>
        <dbReference type="ARBA" id="ARBA00022840"/>
    </source>
</evidence>
<keyword evidence="3" id="KW-0067">ATP-binding</keyword>
<evidence type="ECO:0000256" key="5">
    <source>
        <dbReference type="ARBA" id="ARBA00023146"/>
    </source>
</evidence>
<dbReference type="GO" id="GO:0003676">
    <property type="term" value="F:nucleic acid binding"/>
    <property type="evidence" value="ECO:0007669"/>
    <property type="project" value="InterPro"/>
</dbReference>
<dbReference type="InterPro" id="IPR002312">
    <property type="entry name" value="Asp/Asn-tRNA-synth_IIb"/>
</dbReference>
<dbReference type="GO" id="GO:0005739">
    <property type="term" value="C:mitochondrion"/>
    <property type="evidence" value="ECO:0007669"/>
    <property type="project" value="TreeGrafter"/>
</dbReference>
<dbReference type="SUPFAM" id="SSF50249">
    <property type="entry name" value="Nucleic acid-binding proteins"/>
    <property type="match status" value="1"/>
</dbReference>
<dbReference type="PRINTS" id="PR01042">
    <property type="entry name" value="TRNASYNTHASP"/>
</dbReference>
<dbReference type="Gene3D" id="3.30.930.10">
    <property type="entry name" value="Bira Bifunctional Protein, Domain 2"/>
    <property type="match status" value="1"/>
</dbReference>
<dbReference type="InterPro" id="IPR004364">
    <property type="entry name" value="Aa-tRNA-synt_II"/>
</dbReference>